<evidence type="ECO:0000259" key="2">
    <source>
        <dbReference type="Pfam" id="PF00561"/>
    </source>
</evidence>
<keyword evidence="4" id="KW-1185">Reference proteome</keyword>
<proteinExistence type="predicted"/>
<evidence type="ECO:0000256" key="1">
    <source>
        <dbReference type="SAM" id="MobiDB-lite"/>
    </source>
</evidence>
<reference evidence="3 4" key="2">
    <citation type="submission" date="2019-09" db="EMBL/GenBank/DDBJ databases">
        <authorList>
            <person name="Jin C."/>
        </authorList>
    </citation>
    <scope>NUCLEOTIDE SEQUENCE [LARGE SCALE GENOMIC DNA]</scope>
    <source>
        <strain evidence="3 4">AN110305</strain>
    </source>
</reference>
<dbReference type="GO" id="GO:0016787">
    <property type="term" value="F:hydrolase activity"/>
    <property type="evidence" value="ECO:0007669"/>
    <property type="project" value="UniProtKB-KW"/>
</dbReference>
<dbReference type="EMBL" id="VUOB01000065">
    <property type="protein sequence ID" value="KAA2253516.1"/>
    <property type="molecule type" value="Genomic_DNA"/>
</dbReference>
<evidence type="ECO:0000313" key="3">
    <source>
        <dbReference type="EMBL" id="KAA2253516.1"/>
    </source>
</evidence>
<dbReference type="Proteomes" id="UP000323454">
    <property type="component" value="Unassembled WGS sequence"/>
</dbReference>
<dbReference type="Gene3D" id="3.40.50.1820">
    <property type="entry name" value="alpha/beta hydrolase"/>
    <property type="match status" value="1"/>
</dbReference>
<dbReference type="OrthoDB" id="5172953at2"/>
<dbReference type="InterPro" id="IPR029058">
    <property type="entry name" value="AB_hydrolase_fold"/>
</dbReference>
<evidence type="ECO:0000313" key="4">
    <source>
        <dbReference type="Proteomes" id="UP000323454"/>
    </source>
</evidence>
<keyword evidence="3" id="KW-0378">Hydrolase</keyword>
<dbReference type="InterPro" id="IPR000073">
    <property type="entry name" value="AB_hydrolase_1"/>
</dbReference>
<dbReference type="InterPro" id="IPR050471">
    <property type="entry name" value="AB_hydrolase"/>
</dbReference>
<feature type="region of interest" description="Disordered" evidence="1">
    <location>
        <begin position="287"/>
        <end position="316"/>
    </location>
</feature>
<dbReference type="PANTHER" id="PTHR43433:SF5">
    <property type="entry name" value="AB HYDROLASE-1 DOMAIN-CONTAINING PROTEIN"/>
    <property type="match status" value="1"/>
</dbReference>
<protein>
    <submittedName>
        <fullName evidence="3">Alpha/beta hydrolase</fullName>
    </submittedName>
</protein>
<dbReference type="SUPFAM" id="SSF53474">
    <property type="entry name" value="alpha/beta-Hydrolases"/>
    <property type="match status" value="1"/>
</dbReference>
<dbReference type="RefSeq" id="WP_149853681.1">
    <property type="nucleotide sequence ID" value="NZ_VUOB01000065.1"/>
</dbReference>
<feature type="domain" description="AB hydrolase-1" evidence="2">
    <location>
        <begin position="21"/>
        <end position="265"/>
    </location>
</feature>
<dbReference type="AlphaFoldDB" id="A0A5B2WSH9"/>
<sequence>MRSADGTRIRAWWTRTAGPDVLLCPGLGTMPEAWPALLAPTSGVRVHSWYHRGTMGSTRPADESRITLADHTDDAVAVLDAAGLKRCVVLGWSMGVTVATELALRHPERVTGLLLITGAPGDSFEAVLGLPGLPPELRRLLGRGGATVLRAVGPLLDAVLHRVPVNAATTFLLRHSGLLSSVSAPDTIGQAVRQFFQHDWTWYFTLALALGAAPRQDLTGISCPTTVLAGRYDLLASPESVRRPLGPLPQARLRVLPNTHFLPLESPRVVAEELHLLLDRVDAVRRAMHDEEPPPPRKPRYRSVRGPLTPGSRRRA</sequence>
<name>A0A5B2WSH9_9PSEU</name>
<gene>
    <name evidence="3" type="ORF">F0L68_32380</name>
</gene>
<organism evidence="3 4">
    <name type="scientific">Solihabitans fulvus</name>
    <dbReference type="NCBI Taxonomy" id="1892852"/>
    <lineage>
        <taxon>Bacteria</taxon>
        <taxon>Bacillati</taxon>
        <taxon>Actinomycetota</taxon>
        <taxon>Actinomycetes</taxon>
        <taxon>Pseudonocardiales</taxon>
        <taxon>Pseudonocardiaceae</taxon>
        <taxon>Solihabitans</taxon>
    </lineage>
</organism>
<comment type="caution">
    <text evidence="3">The sequence shown here is derived from an EMBL/GenBank/DDBJ whole genome shotgun (WGS) entry which is preliminary data.</text>
</comment>
<reference evidence="3 4" key="1">
    <citation type="submission" date="2019-09" db="EMBL/GenBank/DDBJ databases">
        <title>Goodfellowia gen. nov., a new genus of the Pseudonocardineae related to Actinoalloteichus, containing Goodfellowia coeruleoviolacea gen. nov., comb. nov. gen. nov., comb. nov.</title>
        <authorList>
            <person name="Labeda D."/>
        </authorList>
    </citation>
    <scope>NUCLEOTIDE SEQUENCE [LARGE SCALE GENOMIC DNA]</scope>
    <source>
        <strain evidence="3 4">AN110305</strain>
    </source>
</reference>
<dbReference type="PANTHER" id="PTHR43433">
    <property type="entry name" value="HYDROLASE, ALPHA/BETA FOLD FAMILY PROTEIN"/>
    <property type="match status" value="1"/>
</dbReference>
<dbReference type="Pfam" id="PF00561">
    <property type="entry name" value="Abhydrolase_1"/>
    <property type="match status" value="1"/>
</dbReference>
<accession>A0A5B2WSH9</accession>